<keyword evidence="4 7" id="KW-0472">Membrane</keyword>
<evidence type="ECO:0000256" key="5">
    <source>
        <dbReference type="ARBA" id="ARBA00023143"/>
    </source>
</evidence>
<protein>
    <recommendedName>
        <fullName evidence="7">Flagellar protein</fullName>
    </recommendedName>
</protein>
<evidence type="ECO:0000313" key="9">
    <source>
        <dbReference type="Proteomes" id="UP000771797"/>
    </source>
</evidence>
<evidence type="ECO:0000256" key="2">
    <source>
        <dbReference type="ARBA" id="ARBA00022692"/>
    </source>
</evidence>
<evidence type="ECO:0000256" key="7">
    <source>
        <dbReference type="RuleBase" id="RU362064"/>
    </source>
</evidence>
<sequence>MNTDTLTQHGEGWIGLAVIGKTAFALLLIVAIILLCAWLLRRLNSLPGQGQALKVVSSRALGPKERLVVVEVEGTWLVLGVSGGGISKVHELPAPKRAALAGEHRDVANQDISFAARFAKALNGSERKGSGGTGKTRGTGS</sequence>
<evidence type="ECO:0000256" key="4">
    <source>
        <dbReference type="ARBA" id="ARBA00023136"/>
    </source>
</evidence>
<keyword evidence="5 7" id="KW-0975">Bacterial flagellum</keyword>
<reference evidence="8 9" key="1">
    <citation type="submission" date="2012-09" db="EMBL/GenBank/DDBJ databases">
        <title>Genome Sequence of alkane-degrading Bacterium Alcanivorax sp. 6-D-6.</title>
        <authorList>
            <person name="Lai Q."/>
            <person name="Shao Z."/>
        </authorList>
    </citation>
    <scope>NUCLEOTIDE SEQUENCE [LARGE SCALE GENOMIC DNA]</scope>
    <source>
        <strain evidence="8 9">6-D-6</strain>
    </source>
</reference>
<dbReference type="InterPro" id="IPR022781">
    <property type="entry name" value="Flagellar_biosynth_FliO"/>
</dbReference>
<dbReference type="InterPro" id="IPR052205">
    <property type="entry name" value="FliO/MopB"/>
</dbReference>
<evidence type="ECO:0000256" key="1">
    <source>
        <dbReference type="ARBA" id="ARBA00022475"/>
    </source>
</evidence>
<dbReference type="PANTHER" id="PTHR38766">
    <property type="entry name" value="FLAGELLAR PROTEIN FLIO"/>
    <property type="match status" value="1"/>
</dbReference>
<dbReference type="Pfam" id="PF04347">
    <property type="entry name" value="FliO"/>
    <property type="match status" value="1"/>
</dbReference>
<evidence type="ECO:0000313" key="8">
    <source>
        <dbReference type="EMBL" id="KAF0804082.1"/>
    </source>
</evidence>
<comment type="subcellular location">
    <subcellularLocation>
        <location evidence="7">Cell membrane</location>
    </subcellularLocation>
    <subcellularLocation>
        <location evidence="7">Bacterial flagellum basal body</location>
    </subcellularLocation>
</comment>
<name>A0ABQ6Y4F6_9GAMM</name>
<feature type="transmembrane region" description="Helical" evidence="7">
    <location>
        <begin position="12"/>
        <end position="40"/>
    </location>
</feature>
<gene>
    <name evidence="8" type="ORF">A6D6_03393</name>
</gene>
<dbReference type="NCBIfam" id="TIGR03500">
    <property type="entry name" value="FliO_TIGR"/>
    <property type="match status" value="1"/>
</dbReference>
<dbReference type="PANTHER" id="PTHR38766:SF1">
    <property type="entry name" value="FLAGELLAR PROTEIN FLIO"/>
    <property type="match status" value="1"/>
</dbReference>
<dbReference type="Proteomes" id="UP000771797">
    <property type="component" value="Unassembled WGS sequence"/>
</dbReference>
<keyword evidence="1 7" id="KW-1003">Cell membrane</keyword>
<keyword evidence="2 7" id="KW-0812">Transmembrane</keyword>
<dbReference type="EMBL" id="AQPF01000039">
    <property type="protein sequence ID" value="KAF0804082.1"/>
    <property type="molecule type" value="Genomic_DNA"/>
</dbReference>
<organism evidence="8 9">
    <name type="scientific">Alcanivorax xiamenensis</name>
    <dbReference type="NCBI Taxonomy" id="1177156"/>
    <lineage>
        <taxon>Bacteria</taxon>
        <taxon>Pseudomonadati</taxon>
        <taxon>Pseudomonadota</taxon>
        <taxon>Gammaproteobacteria</taxon>
        <taxon>Oceanospirillales</taxon>
        <taxon>Alcanivoracaceae</taxon>
        <taxon>Alcanivorax</taxon>
    </lineage>
</organism>
<comment type="similarity">
    <text evidence="6 7">Belongs to the FliO/MopB family.</text>
</comment>
<dbReference type="RefSeq" id="WP_159661375.1">
    <property type="nucleotide sequence ID" value="NZ_AQPF01000039.1"/>
</dbReference>
<keyword evidence="3 7" id="KW-1133">Transmembrane helix</keyword>
<proteinExistence type="inferred from homology"/>
<comment type="caution">
    <text evidence="8">The sequence shown here is derived from an EMBL/GenBank/DDBJ whole genome shotgun (WGS) entry which is preliminary data.</text>
</comment>
<evidence type="ECO:0000256" key="6">
    <source>
        <dbReference type="ARBA" id="ARBA00037937"/>
    </source>
</evidence>
<accession>A0ABQ6Y4F6</accession>
<keyword evidence="9" id="KW-1185">Reference proteome</keyword>
<evidence type="ECO:0000256" key="3">
    <source>
        <dbReference type="ARBA" id="ARBA00022989"/>
    </source>
</evidence>